<keyword evidence="3" id="KW-1185">Reference proteome</keyword>
<evidence type="ECO:0000313" key="2">
    <source>
        <dbReference type="EMBL" id="CAB1128567.1"/>
    </source>
</evidence>
<dbReference type="Pfam" id="PF01455">
    <property type="entry name" value="HupF_HypC"/>
    <property type="match status" value="1"/>
</dbReference>
<comment type="similarity">
    <text evidence="1">Belongs to the HupF/HypC family.</text>
</comment>
<gene>
    <name evidence="2" type="primary">hypC</name>
    <name evidence="2" type="ORF">R50_1061</name>
</gene>
<dbReference type="GO" id="GO:1902670">
    <property type="term" value="F:carbon dioxide binding"/>
    <property type="evidence" value="ECO:0007669"/>
    <property type="project" value="TreeGrafter"/>
</dbReference>
<dbReference type="InterPro" id="IPR019812">
    <property type="entry name" value="Hydgase_assmbl_chp_CS"/>
</dbReference>
<name>A0A6F8ZFT6_9FIRM</name>
<sequence>MCLAIPGKIVEIVDEENDIAKLDVSGVRRNVNIALLRNQGVEVSPGSWVLVHVGFAMSKLGDQEAKEMLRELKSIGREAVDDIKQWGDSVF</sequence>
<accession>A0A6F8ZFT6</accession>
<protein>
    <submittedName>
        <fullName evidence="2">HypC/HybG/HupF family hydrogenase formation chaperone</fullName>
    </submittedName>
</protein>
<dbReference type="GO" id="GO:0005506">
    <property type="term" value="F:iron ion binding"/>
    <property type="evidence" value="ECO:0007669"/>
    <property type="project" value="TreeGrafter"/>
</dbReference>
<dbReference type="SUPFAM" id="SSF159127">
    <property type="entry name" value="HupF/HypC-like"/>
    <property type="match status" value="1"/>
</dbReference>
<organism evidence="2 3">
    <name type="scientific">Candidatus Hydrogenisulfobacillus filiaventi</name>
    <dbReference type="NCBI Taxonomy" id="2707344"/>
    <lineage>
        <taxon>Bacteria</taxon>
        <taxon>Bacillati</taxon>
        <taxon>Bacillota</taxon>
        <taxon>Clostridia</taxon>
        <taxon>Eubacteriales</taxon>
        <taxon>Clostridiales Family XVII. Incertae Sedis</taxon>
        <taxon>Candidatus Hydrogenisulfobacillus</taxon>
    </lineage>
</organism>
<dbReference type="FunFam" id="2.30.30.140:FF:000022">
    <property type="entry name" value="Hydrogenase assembly chaperone HybG"/>
    <property type="match status" value="1"/>
</dbReference>
<evidence type="ECO:0000313" key="3">
    <source>
        <dbReference type="Proteomes" id="UP000503399"/>
    </source>
</evidence>
<dbReference type="PANTHER" id="PTHR35177">
    <property type="entry name" value="HYDROGENASE MATURATION FACTOR HYBG"/>
    <property type="match status" value="1"/>
</dbReference>
<reference evidence="2 3" key="1">
    <citation type="submission" date="2020-02" db="EMBL/GenBank/DDBJ databases">
        <authorList>
            <person name="Hogendoorn C."/>
        </authorList>
    </citation>
    <scope>NUCLEOTIDE SEQUENCE [LARGE SCALE GENOMIC DNA]</scope>
    <source>
        <strain evidence="2">R501</strain>
    </source>
</reference>
<dbReference type="Proteomes" id="UP000503399">
    <property type="component" value="Chromosome"/>
</dbReference>
<dbReference type="AlphaFoldDB" id="A0A6F8ZFT6"/>
<proteinExistence type="inferred from homology"/>
<dbReference type="InterPro" id="IPR001109">
    <property type="entry name" value="Hydrogenase_HupF/HypC"/>
</dbReference>
<dbReference type="PROSITE" id="PS01097">
    <property type="entry name" value="HUPF_HYPC"/>
    <property type="match status" value="1"/>
</dbReference>
<dbReference type="NCBIfam" id="TIGR00074">
    <property type="entry name" value="hypC_hupF"/>
    <property type="match status" value="1"/>
</dbReference>
<dbReference type="Gene3D" id="2.30.30.140">
    <property type="match status" value="1"/>
</dbReference>
<dbReference type="PANTHER" id="PTHR35177:SF2">
    <property type="entry name" value="HYDROGENASE MATURATION FACTOR HYBG"/>
    <property type="match status" value="1"/>
</dbReference>
<dbReference type="GO" id="GO:0051604">
    <property type="term" value="P:protein maturation"/>
    <property type="evidence" value="ECO:0007669"/>
    <property type="project" value="TreeGrafter"/>
</dbReference>
<dbReference type="EMBL" id="LR778114">
    <property type="protein sequence ID" value="CAB1128567.1"/>
    <property type="molecule type" value="Genomic_DNA"/>
</dbReference>
<dbReference type="PRINTS" id="PR00445">
    <property type="entry name" value="HUPFHYPC"/>
</dbReference>
<dbReference type="KEGG" id="hfv:R50_1061"/>
<evidence type="ECO:0000256" key="1">
    <source>
        <dbReference type="ARBA" id="ARBA00006018"/>
    </source>
</evidence>